<dbReference type="EMBL" id="ML769445">
    <property type="protein sequence ID" value="KAE9401466.1"/>
    <property type="molecule type" value="Genomic_DNA"/>
</dbReference>
<dbReference type="OrthoDB" id="2565179at2759"/>
<dbReference type="AlphaFoldDB" id="A0A6A4HTG8"/>
<keyword evidence="2" id="KW-1185">Reference proteome</keyword>
<accession>A0A6A4HTG8</accession>
<dbReference type="Proteomes" id="UP000799118">
    <property type="component" value="Unassembled WGS sequence"/>
</dbReference>
<gene>
    <name evidence="1" type="ORF">BT96DRAFT_602682</name>
</gene>
<sequence length="221" mass="25301">MPPVDRPYPGGYGSYRIRLNSFRFLSSFIKARPVPAADFPLIPSSRKDASKERTKECETLRGYLSSRPSTKLPPEKLVDLYQSVRARSQLRKLGPGQLSTLISIFGASSLPPDALRISSDYVDGPSSYPYWSYLIKVAEDKKSMGYSLNDGDHYWVMCAWVARFHADVKKNTLGRNTKTLPNASFHYRQIWQKTRFPDHVGSLHWHFTIVRNPEFLNTAHF</sequence>
<proteinExistence type="predicted"/>
<organism evidence="1 2">
    <name type="scientific">Gymnopus androsaceus JB14</name>
    <dbReference type="NCBI Taxonomy" id="1447944"/>
    <lineage>
        <taxon>Eukaryota</taxon>
        <taxon>Fungi</taxon>
        <taxon>Dikarya</taxon>
        <taxon>Basidiomycota</taxon>
        <taxon>Agaricomycotina</taxon>
        <taxon>Agaricomycetes</taxon>
        <taxon>Agaricomycetidae</taxon>
        <taxon>Agaricales</taxon>
        <taxon>Marasmiineae</taxon>
        <taxon>Omphalotaceae</taxon>
        <taxon>Gymnopus</taxon>
    </lineage>
</organism>
<evidence type="ECO:0000313" key="1">
    <source>
        <dbReference type="EMBL" id="KAE9401466.1"/>
    </source>
</evidence>
<protein>
    <submittedName>
        <fullName evidence="1">Uncharacterized protein</fullName>
    </submittedName>
</protein>
<name>A0A6A4HTG8_9AGAR</name>
<evidence type="ECO:0000313" key="2">
    <source>
        <dbReference type="Proteomes" id="UP000799118"/>
    </source>
</evidence>
<reference evidence="1" key="1">
    <citation type="journal article" date="2019" name="Environ. Microbiol.">
        <title>Fungal ecological strategies reflected in gene transcription - a case study of two litter decomposers.</title>
        <authorList>
            <person name="Barbi F."/>
            <person name="Kohler A."/>
            <person name="Barry K."/>
            <person name="Baskaran P."/>
            <person name="Daum C."/>
            <person name="Fauchery L."/>
            <person name="Ihrmark K."/>
            <person name="Kuo A."/>
            <person name="LaButti K."/>
            <person name="Lipzen A."/>
            <person name="Morin E."/>
            <person name="Grigoriev I.V."/>
            <person name="Henrissat B."/>
            <person name="Lindahl B."/>
            <person name="Martin F."/>
        </authorList>
    </citation>
    <scope>NUCLEOTIDE SEQUENCE</scope>
    <source>
        <strain evidence="1">JB14</strain>
    </source>
</reference>